<evidence type="ECO:0000256" key="6">
    <source>
        <dbReference type="SAM" id="MobiDB-lite"/>
    </source>
</evidence>
<keyword evidence="2 8" id="KW-0808">Transferase</keyword>
<feature type="region of interest" description="Disordered" evidence="6">
    <location>
        <begin position="304"/>
        <end position="345"/>
    </location>
</feature>
<evidence type="ECO:0000256" key="5">
    <source>
        <dbReference type="ARBA" id="ARBA00042549"/>
    </source>
</evidence>
<evidence type="ECO:0000256" key="2">
    <source>
        <dbReference type="ARBA" id="ARBA00022679"/>
    </source>
</evidence>
<evidence type="ECO:0000313" key="8">
    <source>
        <dbReference type="EMBL" id="KJH52063.1"/>
    </source>
</evidence>
<dbReference type="InterPro" id="IPR029063">
    <property type="entry name" value="SAM-dependent_MTases_sf"/>
</dbReference>
<dbReference type="SUPFAM" id="SSF53335">
    <property type="entry name" value="S-adenosyl-L-methionine-dependent methyltransferases"/>
    <property type="match status" value="1"/>
</dbReference>
<gene>
    <name evidence="8" type="ORF">DICVIV_01765</name>
</gene>
<dbReference type="PANTHER" id="PTHR13090:SF1">
    <property type="entry name" value="ARGININE-HYDROXYLASE NDUFAF5, MITOCHONDRIAL"/>
    <property type="match status" value="1"/>
</dbReference>
<protein>
    <recommendedName>
        <fullName evidence="3">Arginine-hydroxylase NDUFAF5, mitochondrial</fullName>
    </recommendedName>
    <alternativeName>
        <fullName evidence="4">NADH dehydrogenase [ubiquinone] 1 alpha subcomplex assembly factor 5</fullName>
    </alternativeName>
    <alternativeName>
        <fullName evidence="5">Putative methyltransferase NDUFAF5</fullName>
    </alternativeName>
</protein>
<dbReference type="InterPro" id="IPR050602">
    <property type="entry name" value="Malonyl-ACP_OMT"/>
</dbReference>
<dbReference type="Pfam" id="PF08241">
    <property type="entry name" value="Methyltransf_11"/>
    <property type="match status" value="1"/>
</dbReference>
<dbReference type="OrthoDB" id="16816at2759"/>
<organism evidence="8 9">
    <name type="scientific">Dictyocaulus viviparus</name>
    <name type="common">Bovine lungworm</name>
    <dbReference type="NCBI Taxonomy" id="29172"/>
    <lineage>
        <taxon>Eukaryota</taxon>
        <taxon>Metazoa</taxon>
        <taxon>Ecdysozoa</taxon>
        <taxon>Nematoda</taxon>
        <taxon>Chromadorea</taxon>
        <taxon>Rhabditida</taxon>
        <taxon>Rhabditina</taxon>
        <taxon>Rhabditomorpha</taxon>
        <taxon>Strongyloidea</taxon>
        <taxon>Metastrongylidae</taxon>
        <taxon>Dictyocaulus</taxon>
    </lineage>
</organism>
<dbReference type="Proteomes" id="UP000053766">
    <property type="component" value="Unassembled WGS sequence"/>
</dbReference>
<evidence type="ECO:0000313" key="9">
    <source>
        <dbReference type="Proteomes" id="UP000053766"/>
    </source>
</evidence>
<dbReference type="GO" id="GO:0032981">
    <property type="term" value="P:mitochondrial respiratory chain complex I assembly"/>
    <property type="evidence" value="ECO:0007669"/>
    <property type="project" value="TreeGrafter"/>
</dbReference>
<dbReference type="AlphaFoldDB" id="A0A0D8Y5A9"/>
<accession>A0A0D8Y5A9</accession>
<dbReference type="EMBL" id="KN716171">
    <property type="protein sequence ID" value="KJH52063.1"/>
    <property type="molecule type" value="Genomic_DNA"/>
</dbReference>
<dbReference type="GO" id="GO:0008757">
    <property type="term" value="F:S-adenosylmethionine-dependent methyltransferase activity"/>
    <property type="evidence" value="ECO:0007669"/>
    <property type="project" value="InterPro"/>
</dbReference>
<evidence type="ECO:0000256" key="1">
    <source>
        <dbReference type="ARBA" id="ARBA00022603"/>
    </source>
</evidence>
<reference evidence="9" key="2">
    <citation type="journal article" date="2016" name="Sci. Rep.">
        <title>Dictyocaulus viviparus genome, variome and transcriptome elucidate lungworm biology and support future intervention.</title>
        <authorList>
            <person name="McNulty S.N."/>
            <person name="Strube C."/>
            <person name="Rosa B.A."/>
            <person name="Martin J.C."/>
            <person name="Tyagi R."/>
            <person name="Choi Y.J."/>
            <person name="Wang Q."/>
            <person name="Hallsworth Pepin K."/>
            <person name="Zhang X."/>
            <person name="Ozersky P."/>
            <person name="Wilson R.K."/>
            <person name="Sternberg P.W."/>
            <person name="Gasser R.B."/>
            <person name="Mitreva M."/>
        </authorList>
    </citation>
    <scope>NUCLEOTIDE SEQUENCE [LARGE SCALE GENOMIC DNA]</scope>
    <source>
        <strain evidence="9">HannoverDv2000</strain>
    </source>
</reference>
<dbReference type="InterPro" id="IPR013216">
    <property type="entry name" value="Methyltransf_11"/>
</dbReference>
<dbReference type="PANTHER" id="PTHR13090">
    <property type="entry name" value="ARGININE-HYDROXYLASE NDUFAF5, MITOCHONDRIAL"/>
    <property type="match status" value="1"/>
</dbReference>
<proteinExistence type="predicted"/>
<sequence length="345" mass="39609">MAFHRILCCFPSTSAQAIRFLSTEVTSAPAKKLVFDRQLKRRQRDWAAYQPDFEDAQYLKEEIGWRVADRVFDLTKFNPLALDIGCGIGNIAPHMIKENVGTLIQCDMSENMVVRSKESEDKEVLVERVVCDEEKLEPFRPNQFDLLLSSLSAHWINDLPHCFVAFEICPSRIALYYFYVVREFMFITRLFNRNHKELERLGGVGSHISPFIKPHDIGSLLHSAGFQMITLDNDEVEVGYPNMLALLHDLQLMAESHCTFSRSRTIRRDILIAADAIYKAIYAKEGRYPATFRVISFIGWKPGPETPKPAKRGSQNISFKDLDKVAEDPQIMQNLSKKRDDSKTK</sequence>
<dbReference type="CDD" id="cd02440">
    <property type="entry name" value="AdoMet_MTases"/>
    <property type="match status" value="1"/>
</dbReference>
<evidence type="ECO:0000256" key="4">
    <source>
        <dbReference type="ARBA" id="ARBA00041833"/>
    </source>
</evidence>
<name>A0A0D8Y5A9_DICVI</name>
<dbReference type="Gene3D" id="3.40.50.150">
    <property type="entry name" value="Vaccinia Virus protein VP39"/>
    <property type="match status" value="1"/>
</dbReference>
<dbReference type="GO" id="GO:0032259">
    <property type="term" value="P:methylation"/>
    <property type="evidence" value="ECO:0007669"/>
    <property type="project" value="UniProtKB-KW"/>
</dbReference>
<dbReference type="GO" id="GO:0005739">
    <property type="term" value="C:mitochondrion"/>
    <property type="evidence" value="ECO:0007669"/>
    <property type="project" value="TreeGrafter"/>
</dbReference>
<keyword evidence="9" id="KW-1185">Reference proteome</keyword>
<evidence type="ECO:0000256" key="3">
    <source>
        <dbReference type="ARBA" id="ARBA00040937"/>
    </source>
</evidence>
<dbReference type="STRING" id="29172.A0A0D8Y5A9"/>
<feature type="domain" description="Methyltransferase type 11" evidence="7">
    <location>
        <begin position="82"/>
        <end position="163"/>
    </location>
</feature>
<evidence type="ECO:0000259" key="7">
    <source>
        <dbReference type="Pfam" id="PF08241"/>
    </source>
</evidence>
<reference evidence="8 9" key="1">
    <citation type="submission" date="2013-11" db="EMBL/GenBank/DDBJ databases">
        <title>Draft genome of the bovine lungworm Dictyocaulus viviparus.</title>
        <authorList>
            <person name="Mitreva M."/>
        </authorList>
    </citation>
    <scope>NUCLEOTIDE SEQUENCE [LARGE SCALE GENOMIC DNA]</scope>
    <source>
        <strain evidence="8 9">HannoverDv2000</strain>
    </source>
</reference>
<keyword evidence="1 8" id="KW-0489">Methyltransferase</keyword>